<gene>
    <name evidence="1" type="ORF">EBBID32_40850</name>
</gene>
<keyword evidence="2" id="KW-1185">Reference proteome</keyword>
<dbReference type="Proteomes" id="UP000013201">
    <property type="component" value="Unassembled WGS sequence"/>
</dbReference>
<sequence>MKYYTTVISTPVKPISARCRQHPLRGRSVETAALIGNAPD</sequence>
<evidence type="ECO:0000313" key="1">
    <source>
        <dbReference type="EMBL" id="CCW19715.1"/>
    </source>
</evidence>
<dbReference type="EMBL" id="CAVK010000223">
    <property type="protein sequence ID" value="CCW19715.1"/>
    <property type="molecule type" value="Genomic_DNA"/>
</dbReference>
<protein>
    <submittedName>
        <fullName evidence="1">Uncharacterized protein</fullName>
    </submittedName>
</protein>
<evidence type="ECO:0000313" key="2">
    <source>
        <dbReference type="Proteomes" id="UP000013201"/>
    </source>
</evidence>
<name>N1MR93_9SPHN</name>
<comment type="caution">
    <text evidence="1">The sequence shown here is derived from an EMBL/GenBank/DDBJ whole genome shotgun (WGS) entry which is preliminary data.</text>
</comment>
<organism evidence="1 2">
    <name type="scientific">Sphingobium indicum BiD32</name>
    <dbReference type="NCBI Taxonomy" id="1301087"/>
    <lineage>
        <taxon>Bacteria</taxon>
        <taxon>Pseudomonadati</taxon>
        <taxon>Pseudomonadota</taxon>
        <taxon>Alphaproteobacteria</taxon>
        <taxon>Sphingomonadales</taxon>
        <taxon>Sphingomonadaceae</taxon>
        <taxon>Sphingobium</taxon>
    </lineage>
</organism>
<reference evidence="2" key="2">
    <citation type="submission" date="2013-04" db="EMBL/GenBank/DDBJ databases">
        <title>Bisphenol A degrading Sphingobium sp. strain BiD32.</title>
        <authorList>
            <person name="Nielsen J.L."/>
            <person name="Zhou N.A."/>
            <person name="Kjeldal H."/>
        </authorList>
    </citation>
    <scope>NUCLEOTIDE SEQUENCE [LARGE SCALE GENOMIC DNA]</scope>
    <source>
        <strain evidence="2">BiD32</strain>
    </source>
</reference>
<dbReference type="AlphaFoldDB" id="N1MR93"/>
<reference evidence="1 2" key="1">
    <citation type="submission" date="2013-03" db="EMBL/GenBank/DDBJ databases">
        <authorList>
            <person name="Le V."/>
        </authorList>
    </citation>
    <scope>NUCLEOTIDE SEQUENCE [LARGE SCALE GENOMIC DNA]</scope>
    <source>
        <strain evidence="1 2">BiD32</strain>
    </source>
</reference>
<proteinExistence type="predicted"/>
<accession>N1MR93</accession>